<evidence type="ECO:0000256" key="7">
    <source>
        <dbReference type="ARBA" id="ARBA00024910"/>
    </source>
</evidence>
<dbReference type="SUPFAM" id="SSF102829">
    <property type="entry name" value="Cell division protein ZapA-like"/>
    <property type="match status" value="1"/>
</dbReference>
<dbReference type="Gene3D" id="3.30.160.880">
    <property type="entry name" value="Cell division protein ZapA protomer, N-terminal domain"/>
    <property type="match status" value="1"/>
</dbReference>
<proteinExistence type="predicted"/>
<sequence length="107" mass="11755">MSSENSKAISVNILGKEYLISCNDDERNSLISAADFLDDKMREIRDSGKVIGTDRIAVMAALNIAHELLDQSSGSSKAPADVESKIKNIQTKIEDALFRSRQLELEA</sequence>
<dbReference type="InterPro" id="IPR036192">
    <property type="entry name" value="Cell_div_ZapA-like_sf"/>
</dbReference>
<keyword evidence="4" id="KW-0132">Cell division</keyword>
<dbReference type="InterPro" id="IPR007838">
    <property type="entry name" value="Cell_div_ZapA-like"/>
</dbReference>
<evidence type="ECO:0000256" key="1">
    <source>
        <dbReference type="ARBA" id="ARBA00004496"/>
    </source>
</evidence>
<dbReference type="PANTHER" id="PTHR34981:SF1">
    <property type="entry name" value="CELL DIVISION PROTEIN ZAPA"/>
    <property type="match status" value="1"/>
</dbReference>
<dbReference type="GO" id="GO:0043093">
    <property type="term" value="P:FtsZ-dependent cytokinesis"/>
    <property type="evidence" value="ECO:0007669"/>
    <property type="project" value="TreeGrafter"/>
</dbReference>
<evidence type="ECO:0000256" key="5">
    <source>
        <dbReference type="ARBA" id="ARBA00023210"/>
    </source>
</evidence>
<dbReference type="GO" id="GO:0005829">
    <property type="term" value="C:cytosol"/>
    <property type="evidence" value="ECO:0007669"/>
    <property type="project" value="TreeGrafter"/>
</dbReference>
<evidence type="ECO:0000313" key="10">
    <source>
        <dbReference type="EMBL" id="VAW94173.1"/>
    </source>
</evidence>
<dbReference type="GO" id="GO:0000917">
    <property type="term" value="P:division septum assembly"/>
    <property type="evidence" value="ECO:0007669"/>
    <property type="project" value="UniProtKB-KW"/>
</dbReference>
<dbReference type="GO" id="GO:0000921">
    <property type="term" value="P:septin ring assembly"/>
    <property type="evidence" value="ECO:0007669"/>
    <property type="project" value="TreeGrafter"/>
</dbReference>
<comment type="function">
    <text evidence="7">Activator of cell division through the inhibition of FtsZ GTPase activity, therefore promoting FtsZ assembly into bundles of protofilaments necessary for the formation of the division Z ring. It is recruited early at mid-cell but it is not essential for cell division.</text>
</comment>
<dbReference type="AlphaFoldDB" id="A0A3B1A212"/>
<evidence type="ECO:0000256" key="4">
    <source>
        <dbReference type="ARBA" id="ARBA00022618"/>
    </source>
</evidence>
<dbReference type="Gene3D" id="1.20.5.50">
    <property type="match status" value="1"/>
</dbReference>
<dbReference type="GO" id="GO:0032153">
    <property type="term" value="C:cell division site"/>
    <property type="evidence" value="ECO:0007669"/>
    <property type="project" value="TreeGrafter"/>
</dbReference>
<dbReference type="InterPro" id="IPR042233">
    <property type="entry name" value="Cell_div_ZapA_N"/>
</dbReference>
<comment type="subcellular location">
    <subcellularLocation>
        <location evidence="1">Cytoplasm</location>
    </subcellularLocation>
</comment>
<reference evidence="10" key="1">
    <citation type="submission" date="2018-06" db="EMBL/GenBank/DDBJ databases">
        <authorList>
            <person name="Zhirakovskaya E."/>
        </authorList>
    </citation>
    <scope>NUCLEOTIDE SEQUENCE</scope>
</reference>
<accession>A0A3B1A212</accession>
<protein>
    <recommendedName>
        <fullName evidence="2">Cell division protein ZapA</fullName>
    </recommendedName>
    <alternativeName>
        <fullName evidence="9">Z ring-associated protein ZapA</fullName>
    </alternativeName>
</protein>
<keyword evidence="3" id="KW-0963">Cytoplasm</keyword>
<evidence type="ECO:0000256" key="6">
    <source>
        <dbReference type="ARBA" id="ARBA00023306"/>
    </source>
</evidence>
<evidence type="ECO:0000256" key="3">
    <source>
        <dbReference type="ARBA" id="ARBA00022490"/>
    </source>
</evidence>
<evidence type="ECO:0000256" key="9">
    <source>
        <dbReference type="ARBA" id="ARBA00033158"/>
    </source>
</evidence>
<evidence type="ECO:0000256" key="8">
    <source>
        <dbReference type="ARBA" id="ARBA00026068"/>
    </source>
</evidence>
<name>A0A3B1A212_9ZZZZ</name>
<comment type="subunit">
    <text evidence="8">Homodimer. Interacts with FtsZ.</text>
</comment>
<dbReference type="Pfam" id="PF05164">
    <property type="entry name" value="ZapA"/>
    <property type="match status" value="1"/>
</dbReference>
<keyword evidence="6" id="KW-0131">Cell cycle</keyword>
<evidence type="ECO:0000256" key="2">
    <source>
        <dbReference type="ARBA" id="ARBA00015195"/>
    </source>
</evidence>
<dbReference type="EMBL" id="UOFR01000025">
    <property type="protein sequence ID" value="VAW94173.1"/>
    <property type="molecule type" value="Genomic_DNA"/>
</dbReference>
<keyword evidence="5" id="KW-0717">Septation</keyword>
<dbReference type="GO" id="GO:0030428">
    <property type="term" value="C:cell septum"/>
    <property type="evidence" value="ECO:0007669"/>
    <property type="project" value="TreeGrafter"/>
</dbReference>
<gene>
    <name evidence="10" type="ORF">MNBD_GAMMA21-2046</name>
</gene>
<dbReference type="PANTHER" id="PTHR34981">
    <property type="entry name" value="CELL DIVISION PROTEIN ZAPA"/>
    <property type="match status" value="1"/>
</dbReference>
<organism evidence="10">
    <name type="scientific">hydrothermal vent metagenome</name>
    <dbReference type="NCBI Taxonomy" id="652676"/>
    <lineage>
        <taxon>unclassified sequences</taxon>
        <taxon>metagenomes</taxon>
        <taxon>ecological metagenomes</taxon>
    </lineage>
</organism>